<accession>A0ABU6YSN1</accession>
<dbReference type="Proteomes" id="UP001341840">
    <property type="component" value="Unassembled WGS sequence"/>
</dbReference>
<sequence length="106" mass="12228">MAQAHHLHRAGARLSLSWSLRNGVARARHLGRAAMPPKESFLIKKGGCGRAMQRDELQRFREEFVERILYDGDNYYRHQAIKALNPVTRQHRSSTTLQSPYTQLKS</sequence>
<proteinExistence type="predicted"/>
<organism evidence="1 2">
    <name type="scientific">Stylosanthes scabra</name>
    <dbReference type="NCBI Taxonomy" id="79078"/>
    <lineage>
        <taxon>Eukaryota</taxon>
        <taxon>Viridiplantae</taxon>
        <taxon>Streptophyta</taxon>
        <taxon>Embryophyta</taxon>
        <taxon>Tracheophyta</taxon>
        <taxon>Spermatophyta</taxon>
        <taxon>Magnoliopsida</taxon>
        <taxon>eudicotyledons</taxon>
        <taxon>Gunneridae</taxon>
        <taxon>Pentapetalae</taxon>
        <taxon>rosids</taxon>
        <taxon>fabids</taxon>
        <taxon>Fabales</taxon>
        <taxon>Fabaceae</taxon>
        <taxon>Papilionoideae</taxon>
        <taxon>50 kb inversion clade</taxon>
        <taxon>dalbergioids sensu lato</taxon>
        <taxon>Dalbergieae</taxon>
        <taxon>Pterocarpus clade</taxon>
        <taxon>Stylosanthes</taxon>
    </lineage>
</organism>
<comment type="caution">
    <text evidence="1">The sequence shown here is derived from an EMBL/GenBank/DDBJ whole genome shotgun (WGS) entry which is preliminary data.</text>
</comment>
<reference evidence="1 2" key="1">
    <citation type="journal article" date="2023" name="Plants (Basel)">
        <title>Bridging the Gap: Combining Genomics and Transcriptomics Approaches to Understand Stylosanthes scabra, an Orphan Legume from the Brazilian Caatinga.</title>
        <authorList>
            <person name="Ferreira-Neto J.R.C."/>
            <person name="da Silva M.D."/>
            <person name="Binneck E."/>
            <person name="de Melo N.F."/>
            <person name="da Silva R.H."/>
            <person name="de Melo A.L.T.M."/>
            <person name="Pandolfi V."/>
            <person name="Bustamante F.O."/>
            <person name="Brasileiro-Vidal A.C."/>
            <person name="Benko-Iseppon A.M."/>
        </authorList>
    </citation>
    <scope>NUCLEOTIDE SEQUENCE [LARGE SCALE GENOMIC DNA]</scope>
    <source>
        <tissue evidence="1">Leaves</tissue>
    </source>
</reference>
<name>A0ABU6YSN1_9FABA</name>
<evidence type="ECO:0000313" key="1">
    <source>
        <dbReference type="EMBL" id="MED6212841.1"/>
    </source>
</evidence>
<protein>
    <submittedName>
        <fullName evidence="1">Uncharacterized protein</fullName>
    </submittedName>
</protein>
<gene>
    <name evidence="1" type="ORF">PIB30_087308</name>
</gene>
<keyword evidence="2" id="KW-1185">Reference proteome</keyword>
<dbReference type="EMBL" id="JASCZI010243187">
    <property type="protein sequence ID" value="MED6212841.1"/>
    <property type="molecule type" value="Genomic_DNA"/>
</dbReference>
<feature type="non-terminal residue" evidence="1">
    <location>
        <position position="106"/>
    </location>
</feature>
<evidence type="ECO:0000313" key="2">
    <source>
        <dbReference type="Proteomes" id="UP001341840"/>
    </source>
</evidence>